<name>A0ACC0JMI3_CHOFU</name>
<dbReference type="Proteomes" id="UP001064048">
    <property type="component" value="Chromosome 11"/>
</dbReference>
<gene>
    <name evidence="1" type="ORF">MSG28_007052</name>
</gene>
<keyword evidence="2" id="KW-1185">Reference proteome</keyword>
<evidence type="ECO:0000313" key="2">
    <source>
        <dbReference type="Proteomes" id="UP001064048"/>
    </source>
</evidence>
<evidence type="ECO:0000313" key="1">
    <source>
        <dbReference type="EMBL" id="KAI8425259.1"/>
    </source>
</evidence>
<proteinExistence type="predicted"/>
<sequence length="114" mass="12985">MFSLLRIAYLVMAALTSATDARRPPPRVDGVPLHPLHQTQRRHADLMLLVFELQLRRKPKITAHHQATLNSSTEREDDALDKWKDEARLTTMERCAAPELHASEQILSQPAKIT</sequence>
<protein>
    <submittedName>
        <fullName evidence="1">Uncharacterized protein</fullName>
    </submittedName>
</protein>
<reference evidence="1 2" key="1">
    <citation type="journal article" date="2022" name="Genome Biol. Evol.">
        <title>The Spruce Budworm Genome: Reconstructing the Evolutionary History of Antifreeze Proteins.</title>
        <authorList>
            <person name="Beliveau C."/>
            <person name="Gagne P."/>
            <person name="Picq S."/>
            <person name="Vernygora O."/>
            <person name="Keeling C.I."/>
            <person name="Pinkney K."/>
            <person name="Doucet D."/>
            <person name="Wen F."/>
            <person name="Johnston J.S."/>
            <person name="Maaroufi H."/>
            <person name="Boyle B."/>
            <person name="Laroche J."/>
            <person name="Dewar K."/>
            <person name="Juretic N."/>
            <person name="Blackburn G."/>
            <person name="Nisole A."/>
            <person name="Brunet B."/>
            <person name="Brandao M."/>
            <person name="Lumley L."/>
            <person name="Duan J."/>
            <person name="Quan G."/>
            <person name="Lucarotti C.J."/>
            <person name="Roe A.D."/>
            <person name="Sperling F.A.H."/>
            <person name="Levesque R.C."/>
            <person name="Cusson M."/>
        </authorList>
    </citation>
    <scope>NUCLEOTIDE SEQUENCE [LARGE SCALE GENOMIC DNA]</scope>
    <source>
        <strain evidence="1">Glfc:IPQL:Cfum</strain>
    </source>
</reference>
<organism evidence="1 2">
    <name type="scientific">Choristoneura fumiferana</name>
    <name type="common">Spruce budworm moth</name>
    <name type="synonym">Archips fumiferana</name>
    <dbReference type="NCBI Taxonomy" id="7141"/>
    <lineage>
        <taxon>Eukaryota</taxon>
        <taxon>Metazoa</taxon>
        <taxon>Ecdysozoa</taxon>
        <taxon>Arthropoda</taxon>
        <taxon>Hexapoda</taxon>
        <taxon>Insecta</taxon>
        <taxon>Pterygota</taxon>
        <taxon>Neoptera</taxon>
        <taxon>Endopterygota</taxon>
        <taxon>Lepidoptera</taxon>
        <taxon>Glossata</taxon>
        <taxon>Ditrysia</taxon>
        <taxon>Tortricoidea</taxon>
        <taxon>Tortricidae</taxon>
        <taxon>Tortricinae</taxon>
        <taxon>Choristoneura</taxon>
    </lineage>
</organism>
<accession>A0ACC0JMI3</accession>
<dbReference type="EMBL" id="CM046111">
    <property type="protein sequence ID" value="KAI8425259.1"/>
    <property type="molecule type" value="Genomic_DNA"/>
</dbReference>
<comment type="caution">
    <text evidence="1">The sequence shown here is derived from an EMBL/GenBank/DDBJ whole genome shotgun (WGS) entry which is preliminary data.</text>
</comment>